<comment type="function">
    <text evidence="17">Catalyzes the conversion of GTP to 2,5-diamino-6-ribosylamino-4(3H)-pyrimidinone 5'-phosphate (DARP), formate and pyrophosphate.</text>
</comment>
<keyword evidence="7 17" id="KW-0479">Metal-binding</keyword>
<evidence type="ECO:0000256" key="16">
    <source>
        <dbReference type="ARBA" id="ARBA00049295"/>
    </source>
</evidence>
<dbReference type="InterPro" id="IPR032677">
    <property type="entry name" value="GTP_cyclohydro_II"/>
</dbReference>
<keyword evidence="13 17" id="KW-0464">Manganese</keyword>
<evidence type="ECO:0000313" key="21">
    <source>
        <dbReference type="Proteomes" id="UP001333102"/>
    </source>
</evidence>
<evidence type="ECO:0000256" key="10">
    <source>
        <dbReference type="ARBA" id="ARBA00022833"/>
    </source>
</evidence>
<dbReference type="RefSeq" id="WP_324668484.1">
    <property type="nucleotide sequence ID" value="NZ_CP141614.1"/>
</dbReference>
<evidence type="ECO:0000256" key="6">
    <source>
        <dbReference type="ARBA" id="ARBA00022619"/>
    </source>
</evidence>
<feature type="active site" description="Proton acceptor; for GTP cyclohydrolase activity" evidence="17">
    <location>
        <position position="341"/>
    </location>
</feature>
<dbReference type="Pfam" id="PF00925">
    <property type="entry name" value="GTP_cyclohydro2"/>
    <property type="match status" value="1"/>
</dbReference>
<comment type="catalytic activity">
    <reaction evidence="1 17">
        <text>D-ribulose 5-phosphate = (2S)-2-hydroxy-3-oxobutyl phosphate + formate + H(+)</text>
        <dbReference type="Rhea" id="RHEA:18457"/>
        <dbReference type="ChEBI" id="CHEBI:15378"/>
        <dbReference type="ChEBI" id="CHEBI:15740"/>
        <dbReference type="ChEBI" id="CHEBI:58121"/>
        <dbReference type="ChEBI" id="CHEBI:58830"/>
        <dbReference type="EC" id="4.1.99.12"/>
    </reaction>
</comment>
<evidence type="ECO:0000256" key="5">
    <source>
        <dbReference type="ARBA" id="ARBA00005520"/>
    </source>
</evidence>
<evidence type="ECO:0000256" key="4">
    <source>
        <dbReference type="ARBA" id="ARBA00004904"/>
    </source>
</evidence>
<name>A0ABZ1BPZ9_9FIRM</name>
<dbReference type="NCBIfam" id="TIGR00506">
    <property type="entry name" value="ribB"/>
    <property type="match status" value="1"/>
</dbReference>
<feature type="binding site" evidence="17">
    <location>
        <begin position="264"/>
        <end position="268"/>
    </location>
    <ligand>
        <name>GTP</name>
        <dbReference type="ChEBI" id="CHEBI:37565"/>
    </ligand>
</feature>
<dbReference type="Gene3D" id="3.40.50.10990">
    <property type="entry name" value="GTP cyclohydrolase II"/>
    <property type="match status" value="1"/>
</dbReference>
<dbReference type="NCBIfam" id="TIGR00505">
    <property type="entry name" value="ribA"/>
    <property type="match status" value="1"/>
</dbReference>
<dbReference type="HAMAP" id="MF_00179">
    <property type="entry name" value="RibA"/>
    <property type="match status" value="1"/>
</dbReference>
<dbReference type="GO" id="GO:0008686">
    <property type="term" value="F:3,4-dihydroxy-2-butanone-4-phosphate synthase activity"/>
    <property type="evidence" value="ECO:0007669"/>
    <property type="project" value="UniProtKB-EC"/>
</dbReference>
<feature type="region of interest" description="GTP cyclohydrolase II" evidence="17">
    <location>
        <begin position="214"/>
        <end position="447"/>
    </location>
</feature>
<feature type="region of interest" description="DHBP synthase" evidence="17">
    <location>
        <begin position="1"/>
        <end position="213"/>
    </location>
</feature>
<evidence type="ECO:0000256" key="13">
    <source>
        <dbReference type="ARBA" id="ARBA00023211"/>
    </source>
</evidence>
<dbReference type="EC" id="4.1.99.12" evidence="17"/>
<dbReference type="Proteomes" id="UP001333102">
    <property type="component" value="Chromosome"/>
</dbReference>
<dbReference type="CDD" id="cd00641">
    <property type="entry name" value="GTP_cyclohydro2"/>
    <property type="match status" value="1"/>
</dbReference>
<keyword evidence="11 17" id="KW-0460">Magnesium</keyword>
<dbReference type="PANTHER" id="PTHR21327">
    <property type="entry name" value="GTP CYCLOHYDROLASE II-RELATED"/>
    <property type="match status" value="1"/>
</dbReference>
<feature type="binding site" evidence="17">
    <location>
        <position position="329"/>
    </location>
    <ligand>
        <name>GTP</name>
        <dbReference type="ChEBI" id="CHEBI:37565"/>
    </ligand>
</feature>
<evidence type="ECO:0000256" key="14">
    <source>
        <dbReference type="ARBA" id="ARBA00023239"/>
    </source>
</evidence>
<comment type="cofactor">
    <cofactor evidence="17">
        <name>Zn(2+)</name>
        <dbReference type="ChEBI" id="CHEBI:29105"/>
    </cofactor>
    <text evidence="17">Binds 1 zinc ion per subunit.</text>
</comment>
<evidence type="ECO:0000256" key="1">
    <source>
        <dbReference type="ARBA" id="ARBA00000141"/>
    </source>
</evidence>
<keyword evidence="12 17" id="KW-0342">GTP-binding</keyword>
<feature type="binding site" evidence="17">
    <location>
        <position position="369"/>
    </location>
    <ligand>
        <name>GTP</name>
        <dbReference type="ChEBI" id="CHEBI:37565"/>
    </ligand>
</feature>
<dbReference type="HAMAP" id="MF_00180">
    <property type="entry name" value="RibB"/>
    <property type="match status" value="1"/>
</dbReference>
<evidence type="ECO:0000256" key="2">
    <source>
        <dbReference type="ARBA" id="ARBA00002284"/>
    </source>
</evidence>
<feature type="binding site" evidence="17">
    <location>
        <position position="41"/>
    </location>
    <ligand>
        <name>Mg(2+)</name>
        <dbReference type="ChEBI" id="CHEBI:18420"/>
        <label>1</label>
    </ligand>
</feature>
<evidence type="ECO:0000256" key="9">
    <source>
        <dbReference type="ARBA" id="ARBA00022801"/>
    </source>
</evidence>
<evidence type="ECO:0000256" key="7">
    <source>
        <dbReference type="ARBA" id="ARBA00022723"/>
    </source>
</evidence>
<feature type="binding site" evidence="17">
    <location>
        <position position="269"/>
    </location>
    <ligand>
        <name>Zn(2+)</name>
        <dbReference type="ChEBI" id="CHEBI:29105"/>
        <note>catalytic</note>
    </ligand>
</feature>
<feature type="binding site" evidence="17">
    <location>
        <position position="41"/>
    </location>
    <ligand>
        <name>Mg(2+)</name>
        <dbReference type="ChEBI" id="CHEBI:18420"/>
        <label>2</label>
    </ligand>
</feature>
<feature type="compositionally biased region" description="Basic and acidic residues" evidence="18">
    <location>
        <begin position="438"/>
        <end position="447"/>
    </location>
</feature>
<comment type="pathway">
    <text evidence="3 17">Cofactor biosynthesis; riboflavin biosynthesis; 5-amino-6-(D-ribitylamino)uracil from GTP: step 1/4.</text>
</comment>
<evidence type="ECO:0000256" key="3">
    <source>
        <dbReference type="ARBA" id="ARBA00004853"/>
    </source>
</evidence>
<organism evidence="20 21">
    <name type="scientific">Geochorda subterranea</name>
    <dbReference type="NCBI Taxonomy" id="3109564"/>
    <lineage>
        <taxon>Bacteria</taxon>
        <taxon>Bacillati</taxon>
        <taxon>Bacillota</taxon>
        <taxon>Limnochordia</taxon>
        <taxon>Limnochordales</taxon>
        <taxon>Geochordaceae</taxon>
        <taxon>Geochorda</taxon>
    </lineage>
</organism>
<feature type="region of interest" description="Disordered" evidence="18">
    <location>
        <begin position="423"/>
        <end position="447"/>
    </location>
</feature>
<dbReference type="EMBL" id="CP141614">
    <property type="protein sequence ID" value="WRP14182.1"/>
    <property type="molecule type" value="Genomic_DNA"/>
</dbReference>
<feature type="site" description="Essential for DHBP synthase activity" evidence="17">
    <location>
        <position position="138"/>
    </location>
</feature>
<feature type="binding site" evidence="17">
    <location>
        <position position="285"/>
    </location>
    <ligand>
        <name>GTP</name>
        <dbReference type="ChEBI" id="CHEBI:37565"/>
    </ligand>
</feature>
<dbReference type="InterPro" id="IPR017945">
    <property type="entry name" value="DHBP_synth_RibB-like_a/b_dom"/>
</dbReference>
<keyword evidence="21" id="KW-1185">Reference proteome</keyword>
<protein>
    <recommendedName>
        <fullName evidence="17">Riboflavin biosynthesis protein RibBA</fullName>
    </recommendedName>
    <domain>
        <recommendedName>
            <fullName evidence="17">3,4-dihydroxy-2-butanone 4-phosphate synthase</fullName>
            <shortName evidence="17">DHBP synthase</shortName>
            <ecNumber evidence="17">4.1.99.12</ecNumber>
        </recommendedName>
    </domain>
    <domain>
        <recommendedName>
            <fullName evidence="17">GTP cyclohydrolase-2</fullName>
            <ecNumber evidence="17">3.5.4.25</ecNumber>
        </recommendedName>
        <alternativeName>
            <fullName evidence="17">GTP cyclohydrolase II</fullName>
        </alternativeName>
    </domain>
</protein>
<feature type="binding site" evidence="17">
    <location>
        <position position="364"/>
    </location>
    <ligand>
        <name>GTP</name>
        <dbReference type="ChEBI" id="CHEBI:37565"/>
    </ligand>
</feature>
<feature type="binding site" evidence="17">
    <location>
        <begin position="152"/>
        <end position="156"/>
    </location>
    <ligand>
        <name>D-ribulose 5-phosphate</name>
        <dbReference type="ChEBI" id="CHEBI:58121"/>
    </ligand>
</feature>
<comment type="similarity">
    <text evidence="5 17">In the N-terminal section; belongs to the DHBP synthase family.</text>
</comment>
<feature type="binding site" evidence="17">
    <location>
        <position position="282"/>
    </location>
    <ligand>
        <name>Zn(2+)</name>
        <dbReference type="ChEBI" id="CHEBI:29105"/>
        <note>catalytic</note>
    </ligand>
</feature>
<reference evidence="21" key="1">
    <citation type="submission" date="2023-12" db="EMBL/GenBank/DDBJ databases">
        <title>Novel isolates from deep terrestrial aquifers shed light on the physiology and ecology of the class Limnochordia.</title>
        <authorList>
            <person name="Karnachuk O.V."/>
            <person name="Lukina A.P."/>
            <person name="Avakyan M.R."/>
            <person name="Kadnikov V."/>
            <person name="Begmatov S."/>
            <person name="Beletsky A.V."/>
            <person name="Mardanov A.V."/>
            <person name="Ravin N.V."/>
        </authorList>
    </citation>
    <scope>NUCLEOTIDE SEQUENCE [LARGE SCALE GENOMIC DNA]</scope>
    <source>
        <strain evidence="21">LN</strain>
    </source>
</reference>
<keyword evidence="6 17" id="KW-0686">Riboflavin biosynthesis</keyword>
<evidence type="ECO:0000256" key="12">
    <source>
        <dbReference type="ARBA" id="ARBA00023134"/>
    </source>
</evidence>
<keyword evidence="10 17" id="KW-0862">Zinc</keyword>
<evidence type="ECO:0000256" key="8">
    <source>
        <dbReference type="ARBA" id="ARBA00022741"/>
    </source>
</evidence>
<accession>A0ABZ1BPZ9</accession>
<keyword evidence="14 17" id="KW-0456">Lyase</keyword>
<proteinExistence type="inferred from homology"/>
<dbReference type="Gene3D" id="3.90.870.10">
    <property type="entry name" value="DHBP synthase"/>
    <property type="match status" value="1"/>
</dbReference>
<dbReference type="EC" id="3.5.4.25" evidence="17"/>
<feature type="active site" description="Nucleophile; for GTP cyclohydrolase activity" evidence="17">
    <location>
        <position position="343"/>
    </location>
</feature>
<evidence type="ECO:0000256" key="15">
    <source>
        <dbReference type="ARBA" id="ARBA00023268"/>
    </source>
</evidence>
<evidence type="ECO:0000256" key="11">
    <source>
        <dbReference type="ARBA" id="ARBA00022842"/>
    </source>
</evidence>
<keyword evidence="9 17" id="KW-0378">Hydrolase</keyword>
<evidence type="ECO:0000313" key="20">
    <source>
        <dbReference type="EMBL" id="WRP14182.1"/>
    </source>
</evidence>
<dbReference type="InterPro" id="IPR000422">
    <property type="entry name" value="DHBP_synthase_RibB"/>
</dbReference>
<comment type="similarity">
    <text evidence="17">In the C-terminal section; belongs to the GTP cyclohydrolase II family.</text>
</comment>
<dbReference type="InterPro" id="IPR000926">
    <property type="entry name" value="RibA"/>
</dbReference>
<feature type="site" description="Essential for DHBP synthase activity" evidence="17">
    <location>
        <position position="176"/>
    </location>
</feature>
<keyword evidence="8 17" id="KW-0547">Nucleotide-binding</keyword>
<comment type="function">
    <text evidence="2 17">Catalyzes the conversion of D-ribulose 5-phosphate to formate and 3,4-dihydroxy-2-butanone 4-phosphate.</text>
</comment>
<feature type="domain" description="GTP cyclohydrolase II" evidence="19">
    <location>
        <begin position="220"/>
        <end position="385"/>
    </location>
</feature>
<feature type="binding site" evidence="17">
    <location>
        <position position="280"/>
    </location>
    <ligand>
        <name>Zn(2+)</name>
        <dbReference type="ChEBI" id="CHEBI:29105"/>
        <note>catalytic</note>
    </ligand>
</feature>
<dbReference type="SUPFAM" id="SSF55821">
    <property type="entry name" value="YrdC/RibB"/>
    <property type="match status" value="1"/>
</dbReference>
<gene>
    <name evidence="17" type="primary">ribBA</name>
    <name evidence="20" type="ORF">VLY81_12270</name>
</gene>
<evidence type="ECO:0000256" key="17">
    <source>
        <dbReference type="HAMAP-Rule" id="MF_01283"/>
    </source>
</evidence>
<dbReference type="PANTHER" id="PTHR21327:SF18">
    <property type="entry name" value="3,4-DIHYDROXY-2-BUTANONE 4-PHOSPHATE SYNTHASE"/>
    <property type="match status" value="1"/>
</dbReference>
<dbReference type="NCBIfam" id="NF006803">
    <property type="entry name" value="PRK09311.1"/>
    <property type="match status" value="1"/>
</dbReference>
<dbReference type="PIRSF" id="PIRSF001259">
    <property type="entry name" value="RibA"/>
    <property type="match status" value="1"/>
</dbReference>
<sequence>MQDEKARRSTPPPSPFATVEEALEEIRAGRMLIVVDDEERENEGDLVVAAEKVTPEVINFMTRHGRGIVCVPMTGERLDELQLPLMPGASEQSMRTAFTVSVDVVGVRTGTSAHERAATARALADPSRKAQDFIRPGHIFPLRAKPGGVLQRAGHTEAAVDLARLAGLFPAGVICEIMNEDGTMARLPQLQAFAARHGLKIVTIADLIRYRLRHERLVRRVAEARLPTRYGLFRVVGYESLVDGSGHLALVKGEVAGQSGVLVRVHSECLTGDVLGSLRCDCGEQLSAALRAIDREGRGVLVYLRQEGRGIGLLNKLMAYQLQDAGKDTVEANLALGFPPDMREFGTSAQILMELGVDSVRLMTNNPKKMADLEAYGIAIVERIPLETQPHPENVHYLWTKQQKLGHLLHLDAEALLGASTSDGHAGNGASRVGLHSDAARESTGRR</sequence>
<dbReference type="Pfam" id="PF00926">
    <property type="entry name" value="DHBP_synthase"/>
    <property type="match status" value="1"/>
</dbReference>
<evidence type="ECO:0000259" key="19">
    <source>
        <dbReference type="Pfam" id="PF00925"/>
    </source>
</evidence>
<dbReference type="HAMAP" id="MF_01283">
    <property type="entry name" value="RibBA"/>
    <property type="match status" value="1"/>
</dbReference>
<feature type="binding site" evidence="17">
    <location>
        <position position="176"/>
    </location>
    <ligand>
        <name>D-ribulose 5-phosphate</name>
        <dbReference type="ChEBI" id="CHEBI:58121"/>
    </ligand>
</feature>
<dbReference type="InterPro" id="IPR016299">
    <property type="entry name" value="Riboflavin_synth_RibBA"/>
</dbReference>
<feature type="binding site" evidence="17">
    <location>
        <begin position="40"/>
        <end position="41"/>
    </location>
    <ligand>
        <name>D-ribulose 5-phosphate</name>
        <dbReference type="ChEBI" id="CHEBI:58121"/>
    </ligand>
</feature>
<dbReference type="GO" id="GO:0003935">
    <property type="term" value="F:GTP cyclohydrolase II activity"/>
    <property type="evidence" value="ECO:0007669"/>
    <property type="project" value="UniProtKB-EC"/>
</dbReference>
<evidence type="ECO:0000256" key="18">
    <source>
        <dbReference type="SAM" id="MobiDB-lite"/>
    </source>
</evidence>
<feature type="binding site" evidence="17">
    <location>
        <position position="155"/>
    </location>
    <ligand>
        <name>Mg(2+)</name>
        <dbReference type="ChEBI" id="CHEBI:18420"/>
        <label>2</label>
    </ligand>
</feature>
<comment type="cofactor">
    <cofactor evidence="17">
        <name>Mg(2+)</name>
        <dbReference type="ChEBI" id="CHEBI:18420"/>
    </cofactor>
    <cofactor evidence="17">
        <name>Mn(2+)</name>
        <dbReference type="ChEBI" id="CHEBI:29035"/>
    </cofactor>
    <text evidence="17">Binds 2 divalent metal cations per subunit. Magnesium or manganese.</text>
</comment>
<dbReference type="SUPFAM" id="SSF142695">
    <property type="entry name" value="RibA-like"/>
    <property type="match status" value="1"/>
</dbReference>
<feature type="binding site" evidence="17">
    <location>
        <position position="45"/>
    </location>
    <ligand>
        <name>D-ribulose 5-phosphate</name>
        <dbReference type="ChEBI" id="CHEBI:58121"/>
    </ligand>
</feature>
<feature type="binding site" evidence="17">
    <location>
        <begin position="307"/>
        <end position="309"/>
    </location>
    <ligand>
        <name>GTP</name>
        <dbReference type="ChEBI" id="CHEBI:37565"/>
    </ligand>
</feature>
<dbReference type="InterPro" id="IPR036144">
    <property type="entry name" value="RibA-like_sf"/>
</dbReference>
<comment type="pathway">
    <text evidence="4 17">Cofactor biosynthesis; riboflavin biosynthesis; 2-hydroxy-3-oxobutyl phosphate from D-ribulose 5-phosphate: step 1/1.</text>
</comment>
<comment type="catalytic activity">
    <reaction evidence="16 17">
        <text>GTP + 4 H2O = 2,5-diamino-6-hydroxy-4-(5-phosphoribosylamino)-pyrimidine + formate + 2 phosphate + 3 H(+)</text>
        <dbReference type="Rhea" id="RHEA:23704"/>
        <dbReference type="ChEBI" id="CHEBI:15377"/>
        <dbReference type="ChEBI" id="CHEBI:15378"/>
        <dbReference type="ChEBI" id="CHEBI:15740"/>
        <dbReference type="ChEBI" id="CHEBI:37565"/>
        <dbReference type="ChEBI" id="CHEBI:43474"/>
        <dbReference type="ChEBI" id="CHEBI:58614"/>
        <dbReference type="EC" id="3.5.4.25"/>
    </reaction>
</comment>
<dbReference type="NCBIfam" id="NF001591">
    <property type="entry name" value="PRK00393.1"/>
    <property type="match status" value="1"/>
</dbReference>
<keyword evidence="15 17" id="KW-0511">Multifunctional enzyme</keyword>